<keyword evidence="2" id="KW-0813">Transport</keyword>
<dbReference type="EMBL" id="WIBF01000012">
    <property type="protein sequence ID" value="MQQ10080.1"/>
    <property type="molecule type" value="Genomic_DNA"/>
</dbReference>
<keyword evidence="7" id="KW-1185">Reference proteome</keyword>
<reference evidence="6 7" key="1">
    <citation type="submission" date="2019-10" db="EMBL/GenBank/DDBJ databases">
        <title>Epibacterium sp. nov., isolated from seawater.</title>
        <authorList>
            <person name="Zhang X."/>
            <person name="Li N."/>
        </authorList>
    </citation>
    <scope>NUCLEOTIDE SEQUENCE [LARGE SCALE GENOMIC DNA]</scope>
    <source>
        <strain evidence="6 7">SM1979</strain>
    </source>
</reference>
<comment type="subcellular location">
    <subcellularLocation>
        <location evidence="1">Endomembrane system</location>
    </subcellularLocation>
</comment>
<organism evidence="6 7">
    <name type="scientific">Tritonibacter litoralis</name>
    <dbReference type="NCBI Taxonomy" id="2662264"/>
    <lineage>
        <taxon>Bacteria</taxon>
        <taxon>Pseudomonadati</taxon>
        <taxon>Pseudomonadota</taxon>
        <taxon>Alphaproteobacteria</taxon>
        <taxon>Rhodobacterales</taxon>
        <taxon>Paracoccaceae</taxon>
        <taxon>Tritonibacter</taxon>
    </lineage>
</organism>
<accession>A0A843YF51</accession>
<dbReference type="InterPro" id="IPR044527">
    <property type="entry name" value="NrtA/CpmA_ABC-bd_dom"/>
</dbReference>
<dbReference type="PANTHER" id="PTHR30024:SF43">
    <property type="entry name" value="BLL4572 PROTEIN"/>
    <property type="match status" value="1"/>
</dbReference>
<dbReference type="PANTHER" id="PTHR30024">
    <property type="entry name" value="ALIPHATIC SULFONATES-BINDING PROTEIN-RELATED"/>
    <property type="match status" value="1"/>
</dbReference>
<evidence type="ECO:0000313" key="6">
    <source>
        <dbReference type="EMBL" id="MQQ10080.1"/>
    </source>
</evidence>
<dbReference type="Gene3D" id="3.40.190.10">
    <property type="entry name" value="Periplasmic binding protein-like II"/>
    <property type="match status" value="2"/>
</dbReference>
<evidence type="ECO:0000313" key="7">
    <source>
        <dbReference type="Proteomes" id="UP000444174"/>
    </source>
</evidence>
<comment type="caution">
    <text evidence="6">The sequence shown here is derived from an EMBL/GenBank/DDBJ whole genome shotgun (WGS) entry which is preliminary data.</text>
</comment>
<dbReference type="RefSeq" id="WP_153217060.1">
    <property type="nucleotide sequence ID" value="NZ_WIBF01000012.1"/>
</dbReference>
<sequence length="398" mass="42946">MKARQVKIGFIPLLDVAPYVVAREIGFAEEEGLSFDMVKAPSWSTLRDWLAIGSVEAAHMLSPVPVVSALGLGGRQARFSALTVTSVNGNVLGASADLVARMQANGFENTFCDPHAVGAALQGAVDGKLRIGVPFPFSMHAELLYYWLSAIGLPAPQGLDVRTIPPPLMAEAMAAGEIEAFFVGEPWGSFAVERGLGSLLLPGRAIWQAAPEKVLAVRTPWAEENTDLAEALVRSLWRASRWLALPDNHGTATDILSRREYLDVPAEILERGLTGRIVVSPTGEMRQCDGFLHFYGGATGFPWRSQAAWIGQKIAQRVGLDVATARRTAAEVFRSDVYRHALEPLHVDLPGASEKLEGTMAVPTEVASASGTLILHPDQFFDGRVFDPFDAQEGHDPS</sequence>
<evidence type="ECO:0000256" key="1">
    <source>
        <dbReference type="ARBA" id="ARBA00004308"/>
    </source>
</evidence>
<dbReference type="AlphaFoldDB" id="A0A843YF51"/>
<evidence type="ECO:0000256" key="5">
    <source>
        <dbReference type="ARBA" id="ARBA00023136"/>
    </source>
</evidence>
<keyword evidence="5" id="KW-0472">Membrane</keyword>
<evidence type="ECO:0000256" key="4">
    <source>
        <dbReference type="ARBA" id="ARBA00022519"/>
    </source>
</evidence>
<name>A0A843YF51_9RHOB</name>
<proteinExistence type="predicted"/>
<dbReference type="GO" id="GO:0012505">
    <property type="term" value="C:endomembrane system"/>
    <property type="evidence" value="ECO:0007669"/>
    <property type="project" value="UniProtKB-SubCell"/>
</dbReference>
<evidence type="ECO:0000256" key="2">
    <source>
        <dbReference type="ARBA" id="ARBA00022448"/>
    </source>
</evidence>
<keyword evidence="3" id="KW-1003">Cell membrane</keyword>
<dbReference type="SUPFAM" id="SSF53850">
    <property type="entry name" value="Periplasmic binding protein-like II"/>
    <property type="match status" value="1"/>
</dbReference>
<dbReference type="Pfam" id="PF13379">
    <property type="entry name" value="NMT1_2"/>
    <property type="match status" value="1"/>
</dbReference>
<gene>
    <name evidence="6" type="ORF">GFB49_16555</name>
</gene>
<evidence type="ECO:0000256" key="3">
    <source>
        <dbReference type="ARBA" id="ARBA00022475"/>
    </source>
</evidence>
<dbReference type="CDD" id="cd13553">
    <property type="entry name" value="PBP2_NrtA_CpmA_like"/>
    <property type="match status" value="1"/>
</dbReference>
<dbReference type="Proteomes" id="UP000444174">
    <property type="component" value="Unassembled WGS sequence"/>
</dbReference>
<keyword evidence="4" id="KW-0997">Cell inner membrane</keyword>
<protein>
    <submittedName>
        <fullName evidence="6">Nitrate transporter</fullName>
    </submittedName>
</protein>